<proteinExistence type="predicted"/>
<reference evidence="1" key="1">
    <citation type="submission" date="2014-09" db="EMBL/GenBank/DDBJ databases">
        <authorList>
            <person name="Magalhaes I.L.F."/>
            <person name="Oliveira U."/>
            <person name="Santos F.R."/>
            <person name="Vidigal T.H.D.A."/>
            <person name="Brescovit A.D."/>
            <person name="Santos A.J."/>
        </authorList>
    </citation>
    <scope>NUCLEOTIDE SEQUENCE</scope>
    <source>
        <tissue evidence="1">Shoot tissue taken approximately 20 cm above the soil surface</tissue>
    </source>
</reference>
<sequence>MPDESHNRSRPRIYTFHHTNPKKGWKQIQSDSSMYCIFFLIKRIPVRVVIYGSPWNRKTMV</sequence>
<reference evidence="1" key="2">
    <citation type="journal article" date="2015" name="Data Brief">
        <title>Shoot transcriptome of the giant reed, Arundo donax.</title>
        <authorList>
            <person name="Barrero R.A."/>
            <person name="Guerrero F.D."/>
            <person name="Moolhuijzen P."/>
            <person name="Goolsby J.A."/>
            <person name="Tidwell J."/>
            <person name="Bellgard S.E."/>
            <person name="Bellgard M.I."/>
        </authorList>
    </citation>
    <scope>NUCLEOTIDE SEQUENCE</scope>
    <source>
        <tissue evidence="1">Shoot tissue taken approximately 20 cm above the soil surface</tissue>
    </source>
</reference>
<protein>
    <submittedName>
        <fullName evidence="1">Uncharacterized protein</fullName>
    </submittedName>
</protein>
<organism evidence="1">
    <name type="scientific">Arundo donax</name>
    <name type="common">Giant reed</name>
    <name type="synonym">Donax arundinaceus</name>
    <dbReference type="NCBI Taxonomy" id="35708"/>
    <lineage>
        <taxon>Eukaryota</taxon>
        <taxon>Viridiplantae</taxon>
        <taxon>Streptophyta</taxon>
        <taxon>Embryophyta</taxon>
        <taxon>Tracheophyta</taxon>
        <taxon>Spermatophyta</taxon>
        <taxon>Magnoliopsida</taxon>
        <taxon>Liliopsida</taxon>
        <taxon>Poales</taxon>
        <taxon>Poaceae</taxon>
        <taxon>PACMAD clade</taxon>
        <taxon>Arundinoideae</taxon>
        <taxon>Arundineae</taxon>
        <taxon>Arundo</taxon>
    </lineage>
</organism>
<dbReference type="AlphaFoldDB" id="A0A0A9FUT7"/>
<accession>A0A0A9FUT7</accession>
<name>A0A0A9FUT7_ARUDO</name>
<dbReference type="EMBL" id="GBRH01182877">
    <property type="protein sequence ID" value="JAE15019.1"/>
    <property type="molecule type" value="Transcribed_RNA"/>
</dbReference>
<evidence type="ECO:0000313" key="1">
    <source>
        <dbReference type="EMBL" id="JAE15019.1"/>
    </source>
</evidence>